<evidence type="ECO:0000313" key="1">
    <source>
        <dbReference type="EMBL" id="RNA44853.1"/>
    </source>
</evidence>
<evidence type="ECO:0000313" key="2">
    <source>
        <dbReference type="Proteomes" id="UP000276133"/>
    </source>
</evidence>
<keyword evidence="2" id="KW-1185">Reference proteome</keyword>
<proteinExistence type="predicted"/>
<gene>
    <name evidence="1" type="ORF">BpHYR1_022608</name>
</gene>
<protein>
    <submittedName>
        <fullName evidence="1">Uncharacterized protein</fullName>
    </submittedName>
</protein>
<sequence length="63" mass="7574">MDFFIFCKNSSLSLILFAYIKRNVVVKHLQKGKSDNQRNRMTKFFLNRSLFQLKKSIPDKVYK</sequence>
<organism evidence="1 2">
    <name type="scientific">Brachionus plicatilis</name>
    <name type="common">Marine rotifer</name>
    <name type="synonym">Brachionus muelleri</name>
    <dbReference type="NCBI Taxonomy" id="10195"/>
    <lineage>
        <taxon>Eukaryota</taxon>
        <taxon>Metazoa</taxon>
        <taxon>Spiralia</taxon>
        <taxon>Gnathifera</taxon>
        <taxon>Rotifera</taxon>
        <taxon>Eurotatoria</taxon>
        <taxon>Monogononta</taxon>
        <taxon>Pseudotrocha</taxon>
        <taxon>Ploima</taxon>
        <taxon>Brachionidae</taxon>
        <taxon>Brachionus</taxon>
    </lineage>
</organism>
<reference evidence="1 2" key="1">
    <citation type="journal article" date="2018" name="Sci. Rep.">
        <title>Genomic signatures of local adaptation to the degree of environmental predictability in rotifers.</title>
        <authorList>
            <person name="Franch-Gras L."/>
            <person name="Hahn C."/>
            <person name="Garcia-Roger E.M."/>
            <person name="Carmona M.J."/>
            <person name="Serra M."/>
            <person name="Gomez A."/>
        </authorList>
    </citation>
    <scope>NUCLEOTIDE SEQUENCE [LARGE SCALE GENOMIC DNA]</scope>
    <source>
        <strain evidence="1">HYR1</strain>
    </source>
</reference>
<dbReference type="AlphaFoldDB" id="A0A3M7T9R5"/>
<dbReference type="EMBL" id="REGN01000052">
    <property type="protein sequence ID" value="RNA44853.1"/>
    <property type="molecule type" value="Genomic_DNA"/>
</dbReference>
<accession>A0A3M7T9R5</accession>
<name>A0A3M7T9R5_BRAPC</name>
<comment type="caution">
    <text evidence="1">The sequence shown here is derived from an EMBL/GenBank/DDBJ whole genome shotgun (WGS) entry which is preliminary data.</text>
</comment>
<dbReference type="Proteomes" id="UP000276133">
    <property type="component" value="Unassembled WGS sequence"/>
</dbReference>